<feature type="transmembrane region" description="Helical" evidence="1">
    <location>
        <begin position="162"/>
        <end position="184"/>
    </location>
</feature>
<keyword evidence="5" id="KW-1185">Reference proteome</keyword>
<evidence type="ECO:0000259" key="2">
    <source>
        <dbReference type="Pfam" id="PF10081"/>
    </source>
</evidence>
<feature type="transmembrane region" description="Helical" evidence="1">
    <location>
        <begin position="12"/>
        <end position="32"/>
    </location>
</feature>
<accession>A0A1I9YQS3</accession>
<reference evidence="4" key="2">
    <citation type="submission" date="2021-06" db="EMBL/GenBank/DDBJ databases">
        <authorList>
            <person name="Rogers T.H."/>
            <person name="Ramsay J.P."/>
            <person name="Wang P."/>
            <person name="Terpolilli J."/>
        </authorList>
    </citation>
    <scope>NUCLEOTIDE SEQUENCE</scope>
    <source>
        <strain evidence="4">WSM5005</strain>
    </source>
</reference>
<feature type="domain" description="Alpha/beta-hydrolase catalytic" evidence="2">
    <location>
        <begin position="264"/>
        <end position="558"/>
    </location>
</feature>
<reference evidence="4" key="1">
    <citation type="submission" date="2016-09" db="EMBL/GenBank/DDBJ databases">
        <title>The Complete Genome of Burkholderia sprentiae wsm5005.</title>
        <authorList>
            <person name="De Meyer S."/>
            <person name="Wang P."/>
            <person name="Terpolilli J."/>
        </authorList>
    </citation>
    <scope>NUCLEOTIDE SEQUENCE [LARGE SCALE GENOMIC DNA]</scope>
    <source>
        <strain evidence="4">WSM5005</strain>
    </source>
</reference>
<feature type="domain" description="Alpha/beta-hydrolase N-terminal" evidence="3">
    <location>
        <begin position="35"/>
        <end position="242"/>
    </location>
</feature>
<organism evidence="4 5">
    <name type="scientific">Paraburkholderia sprentiae WSM5005</name>
    <dbReference type="NCBI Taxonomy" id="754502"/>
    <lineage>
        <taxon>Bacteria</taxon>
        <taxon>Pseudomonadati</taxon>
        <taxon>Pseudomonadota</taxon>
        <taxon>Betaproteobacteria</taxon>
        <taxon>Burkholderiales</taxon>
        <taxon>Burkholderiaceae</taxon>
        <taxon>Paraburkholderia</taxon>
    </lineage>
</organism>
<evidence type="ECO:0000313" key="5">
    <source>
        <dbReference type="Proteomes" id="UP000179860"/>
    </source>
</evidence>
<dbReference type="Pfam" id="PF10081">
    <property type="entry name" value="Abhydrolase_9"/>
    <property type="match status" value="1"/>
</dbReference>
<dbReference type="GO" id="GO:0016787">
    <property type="term" value="F:hydrolase activity"/>
    <property type="evidence" value="ECO:0007669"/>
    <property type="project" value="UniProtKB-KW"/>
</dbReference>
<sequence length="572" mass="61456">MRNSHKPVAAGLPAALATPTISGSLLALVFWWPSLTPTLIPRSWGTQTVIGAICLATGYGIGTLAGCGVHRLLERSGRLPGGEARRSSWIVLAAAWLIALFIGSKLWLGWQNEQRSFMGMTSIVWWDGVLMGVLSPFAAVLLVVVGRVMARGVAAVKRVIQGHVASIVSVPATTLLVIVIGITLGRGVALPALAAAANFVHGRANEDTTEGIAAPESSAVSGSSGSLVAWDSLGRMGRDFAATATSRQQLAMFHGTDARLVDPVRVYVGVRSADSIERRAQLAVRELERAGGFDRKLLIVWVPTGTGWIVPKAATSVEQLHRGDTAIVAIQYSFLPSRLAIFMDAGLANEAGIALFNAVRARWSKLPPPRRPKLVLFGKSLGAAGVEAPFVGADASESVSNMVARTDGVVIAGAKQSNPIHAQLTRERDPGSPFWQPIFNGGRAVRFLNRDPDQMKLDANWPAPRIVYLQHPADPAVFWSAKAFWWPPEWLARPRGFDVPDAMRWFPIVSGVQAVADLIFQLGVPPGFGHNYSSLDYVRGWASVMPPDGWTDADTDRLARFIDRTAGDESEP</sequence>
<feature type="transmembrane region" description="Helical" evidence="1">
    <location>
        <begin position="44"/>
        <end position="69"/>
    </location>
</feature>
<evidence type="ECO:0000256" key="1">
    <source>
        <dbReference type="SAM" id="Phobius"/>
    </source>
</evidence>
<gene>
    <name evidence="4" type="ORF">BJG93_24810</name>
</gene>
<dbReference type="KEGG" id="pspw:BJG93_24810"/>
<keyword evidence="1" id="KW-0812">Transmembrane</keyword>
<dbReference type="InterPro" id="IPR027788">
    <property type="entry name" value="Alpha/beta-hydrolase_N_dom"/>
</dbReference>
<dbReference type="ESTHER" id="9burk-a0a1i9yqs3">
    <property type="family name" value="Abhydrolase_9"/>
</dbReference>
<proteinExistence type="predicted"/>
<dbReference type="OrthoDB" id="4397445at2"/>
<dbReference type="AlphaFoldDB" id="A0A1I9YQS3"/>
<keyword evidence="1" id="KW-1133">Transmembrane helix</keyword>
<evidence type="ECO:0000259" key="3">
    <source>
        <dbReference type="Pfam" id="PF15420"/>
    </source>
</evidence>
<protein>
    <submittedName>
        <fullName evidence="4">Alpha/beta-hydrolase family protein</fullName>
    </submittedName>
</protein>
<feature type="transmembrane region" description="Helical" evidence="1">
    <location>
        <begin position="89"/>
        <end position="108"/>
    </location>
</feature>
<dbReference type="Proteomes" id="UP000179860">
    <property type="component" value="Chromosome 2"/>
</dbReference>
<dbReference type="EMBL" id="CP017562">
    <property type="protein sequence ID" value="APA89297.2"/>
    <property type="molecule type" value="Genomic_DNA"/>
</dbReference>
<dbReference type="Pfam" id="PF15420">
    <property type="entry name" value="Abhydrolase_9_N"/>
    <property type="match status" value="1"/>
</dbReference>
<keyword evidence="1" id="KW-0472">Membrane</keyword>
<name>A0A1I9YQS3_9BURK</name>
<feature type="transmembrane region" description="Helical" evidence="1">
    <location>
        <begin position="128"/>
        <end position="150"/>
    </location>
</feature>
<evidence type="ECO:0000313" key="4">
    <source>
        <dbReference type="EMBL" id="APA89297.2"/>
    </source>
</evidence>
<dbReference type="InterPro" id="IPR027787">
    <property type="entry name" value="Alpha/beta-hydrolase_catalytic"/>
</dbReference>